<dbReference type="STRING" id="582899.Hden_1232"/>
<reference evidence="6" key="1">
    <citation type="journal article" date="2011" name="J. Bacteriol.">
        <title>Genome sequences of eight morphologically diverse alphaproteobacteria.</title>
        <authorList>
            <consortium name="US DOE Joint Genome Institute"/>
            <person name="Brown P.J."/>
            <person name="Kysela D.T."/>
            <person name="Buechlein A."/>
            <person name="Hemmerich C."/>
            <person name="Brun Y.V."/>
        </authorList>
    </citation>
    <scope>NUCLEOTIDE SEQUENCE [LARGE SCALE GENOMIC DNA]</scope>
    <source>
        <strain evidence="6">ATCC 51888 / DSM 1869 / NCIB 11706 / TK 0415</strain>
    </source>
</reference>
<sequence length="348" mass="38194">MATELVTVLADGMRYRAWSKVTLNAAINEACRKFNFESTERPGQFSFPPGTSVEILASSDLFLVGYVNAYSGNGDADTHQISVKGRSSSQDWVDCSAIHSTGYAEDKTPVEFAREFNPYGFSITDKIGLDSIPYQQIMQGETGFEYLERALRPQGATQMGTPDGGIEITNASVAERAAGALVEGVNIGPWSVDLTDGTRHSEYTIKGQNRHGHGDHNLRIKQQAQDGGVKRYRPKLIVHEGDCDNKRARNRANHEKERSAGACIKAQITTPSWRDGAGKLWTPNTLIFVSAPKLMHLEQDMLIENIILKQEEDGSGTRATLNLVDPRNYRGEGKSGKGSDASWNDGVE</sequence>
<gene>
    <name evidence="5" type="ordered locus">Hden_1232</name>
</gene>
<dbReference type="InterPro" id="IPR023399">
    <property type="entry name" value="Baseplate-like_2-layer_sand"/>
</dbReference>
<name>D8JWD1_HYPDA</name>
<dbReference type="Proteomes" id="UP000002033">
    <property type="component" value="Chromosome"/>
</dbReference>
<evidence type="ECO:0000256" key="1">
    <source>
        <dbReference type="SAM" id="MobiDB-lite"/>
    </source>
</evidence>
<feature type="domain" description="Baseplate hub protein gp44/GpP-like second" evidence="4">
    <location>
        <begin position="90"/>
        <end position="169"/>
    </location>
</feature>
<dbReference type="Pfam" id="PF21929">
    <property type="entry name" value="GpP_4th"/>
    <property type="match status" value="1"/>
</dbReference>
<proteinExistence type="predicted"/>
<evidence type="ECO:0000313" key="5">
    <source>
        <dbReference type="EMBL" id="ADJ23044.1"/>
    </source>
</evidence>
<dbReference type="AlphaFoldDB" id="D8JWD1"/>
<organism evidence="5 6">
    <name type="scientific">Hyphomicrobium denitrificans (strain ATCC 51888 / DSM 1869 / NCIMB 11706 / TK 0415)</name>
    <dbReference type="NCBI Taxonomy" id="582899"/>
    <lineage>
        <taxon>Bacteria</taxon>
        <taxon>Pseudomonadati</taxon>
        <taxon>Pseudomonadota</taxon>
        <taxon>Alphaproteobacteria</taxon>
        <taxon>Hyphomicrobiales</taxon>
        <taxon>Hyphomicrobiaceae</taxon>
        <taxon>Hyphomicrobium</taxon>
    </lineage>
</organism>
<dbReference type="SUPFAM" id="SSF69279">
    <property type="entry name" value="Phage tail proteins"/>
    <property type="match status" value="2"/>
</dbReference>
<dbReference type="InterPro" id="IPR053982">
    <property type="entry name" value="Gp44/GpP-like_C"/>
</dbReference>
<dbReference type="InterPro" id="IPR026276">
    <property type="entry name" value="Baseplate_GpP"/>
</dbReference>
<protein>
    <submittedName>
        <fullName evidence="5">Mu P family protein</fullName>
    </submittedName>
</protein>
<evidence type="ECO:0000259" key="2">
    <source>
        <dbReference type="Pfam" id="PF21683"/>
    </source>
</evidence>
<dbReference type="InterPro" id="IPR049354">
    <property type="entry name" value="GpP-like_N"/>
</dbReference>
<evidence type="ECO:0000259" key="4">
    <source>
        <dbReference type="Pfam" id="PF22255"/>
    </source>
</evidence>
<feature type="domain" description="Baseplate hub protein gp44/GpP-like C-terminal" evidence="3">
    <location>
        <begin position="246"/>
        <end position="329"/>
    </location>
</feature>
<evidence type="ECO:0000313" key="6">
    <source>
        <dbReference type="Proteomes" id="UP000002033"/>
    </source>
</evidence>
<accession>D8JWD1</accession>
<dbReference type="Gene3D" id="2.30.300.10">
    <property type="entry name" value="Baseplate protein-like domain - beta roll fold"/>
    <property type="match status" value="1"/>
</dbReference>
<dbReference type="PIRSF" id="PIRSF004440">
    <property type="entry name" value="GpP"/>
    <property type="match status" value="1"/>
</dbReference>
<keyword evidence="6" id="KW-1185">Reference proteome</keyword>
<dbReference type="Gene3D" id="3.55.50.10">
    <property type="entry name" value="Baseplate protein-like domains"/>
    <property type="match status" value="1"/>
</dbReference>
<feature type="domain" description="Baseplate hub protein gp44-like N-terminal" evidence="2">
    <location>
        <begin position="6"/>
        <end position="87"/>
    </location>
</feature>
<feature type="compositionally biased region" description="Basic and acidic residues" evidence="1">
    <location>
        <begin position="327"/>
        <end position="337"/>
    </location>
</feature>
<dbReference type="RefSeq" id="WP_013215259.1">
    <property type="nucleotide sequence ID" value="NC_014313.1"/>
</dbReference>
<dbReference type="Pfam" id="PF21683">
    <property type="entry name" value="GpP-like_1st"/>
    <property type="match status" value="1"/>
</dbReference>
<dbReference type="Pfam" id="PF22255">
    <property type="entry name" value="Gp44-like_2nd"/>
    <property type="match status" value="1"/>
</dbReference>
<dbReference type="HOGENOM" id="CLU_060292_0_0_5"/>
<dbReference type="InterPro" id="IPR053981">
    <property type="entry name" value="Gp44/GpP-like_2nd"/>
</dbReference>
<dbReference type="EMBL" id="CP002083">
    <property type="protein sequence ID" value="ADJ23044.1"/>
    <property type="molecule type" value="Genomic_DNA"/>
</dbReference>
<evidence type="ECO:0000259" key="3">
    <source>
        <dbReference type="Pfam" id="PF21929"/>
    </source>
</evidence>
<dbReference type="Gene3D" id="3.30.1920.10">
    <property type="entry name" value="Baseplate protein-like domains - 2 layer sandwich fold"/>
    <property type="match status" value="1"/>
</dbReference>
<dbReference type="eggNOG" id="COG4379">
    <property type="taxonomic scope" value="Bacteria"/>
</dbReference>
<feature type="region of interest" description="Disordered" evidence="1">
    <location>
        <begin position="318"/>
        <end position="348"/>
    </location>
</feature>
<dbReference type="KEGG" id="hdn:Hden_1232"/>